<feature type="compositionally biased region" description="Low complexity" evidence="1">
    <location>
        <begin position="214"/>
        <end position="230"/>
    </location>
</feature>
<feature type="compositionally biased region" description="Basic and acidic residues" evidence="1">
    <location>
        <begin position="1010"/>
        <end position="1027"/>
    </location>
</feature>
<dbReference type="AlphaFoldDB" id="A0A0G4IE29"/>
<feature type="compositionally biased region" description="Low complexity" evidence="1">
    <location>
        <begin position="13"/>
        <end position="22"/>
    </location>
</feature>
<feature type="compositionally biased region" description="Pro residues" evidence="1">
    <location>
        <begin position="1"/>
        <end position="12"/>
    </location>
</feature>
<feature type="region of interest" description="Disordered" evidence="1">
    <location>
        <begin position="615"/>
        <end position="636"/>
    </location>
</feature>
<proteinExistence type="predicted"/>
<protein>
    <submittedName>
        <fullName evidence="2">Uncharacterized protein</fullName>
    </submittedName>
</protein>
<feature type="region of interest" description="Disordered" evidence="1">
    <location>
        <begin position="1"/>
        <end position="22"/>
    </location>
</feature>
<feature type="region of interest" description="Disordered" evidence="1">
    <location>
        <begin position="1010"/>
        <end position="1032"/>
    </location>
</feature>
<organism evidence="2">
    <name type="scientific">Chromera velia CCMP2878</name>
    <dbReference type="NCBI Taxonomy" id="1169474"/>
    <lineage>
        <taxon>Eukaryota</taxon>
        <taxon>Sar</taxon>
        <taxon>Alveolata</taxon>
        <taxon>Colpodellida</taxon>
        <taxon>Chromeraceae</taxon>
        <taxon>Chromera</taxon>
    </lineage>
</organism>
<evidence type="ECO:0000256" key="1">
    <source>
        <dbReference type="SAM" id="MobiDB-lite"/>
    </source>
</evidence>
<feature type="region of interest" description="Disordered" evidence="1">
    <location>
        <begin position="321"/>
        <end position="341"/>
    </location>
</feature>
<gene>
    <name evidence="2" type="ORF">Cvel_13462</name>
</gene>
<name>A0A0G4IE29_9ALVE</name>
<accession>A0A0G4IE29</accession>
<feature type="region of interest" description="Disordered" evidence="1">
    <location>
        <begin position="928"/>
        <end position="947"/>
    </location>
</feature>
<dbReference type="VEuPathDB" id="CryptoDB:Cvel_13462"/>
<feature type="region of interest" description="Disordered" evidence="1">
    <location>
        <begin position="157"/>
        <end position="196"/>
    </location>
</feature>
<feature type="region of interest" description="Disordered" evidence="1">
    <location>
        <begin position="508"/>
        <end position="553"/>
    </location>
</feature>
<sequence length="1075" mass="115071">MTANDPRPPSASAPPSQQQQKQHTALQKRVMWYFDDSTVQKHPAAPFIAVLVDRKTSFFTAHGLTPLQVFDDAPAEIFSGTWHRQSITFTASNWHDVRIYALENFVESSVYQFSHQLRFVRRQILRIPGSPCVAWLGDSLLLMPFCAQRVMRGMWQHQHDKEKERTGKGGGGETSKAAAREQKAEDEDEQEGRYFSRSGAKFSGASAYYTSSSAFSPSGAGSSRQPQLPGGIPPPSAPPLHSLTWHAAIFDSRGPWGCTTMGSGDRRGKMSHFVHCSEEAGGVWDTRVKNDSTGFRIRDMQAEPSGRFLSTTHVVDPVNSLPPLADESGEAGGGPSLAERALGGRPVEELPSGQVASTVRVWFRGMRLPKYVPAPPPMGDTDQDPAAASAPLHQRRSFSVAPFKCLMAEAHRNDRAEAISKFQGARSALRGVEVPSRLECFLLTHRAPVVAAKWKDSGVRFDGRFVPSVLVCLCEDFALQCWTETGLNEVLDFEPACLVQLENPFRTLLPSPGQGQGQGQQGHPQEAQAAQQKTEAGGTRPPSPNPQQQQQQGTVAYPFLTSPSDGGFSFTWLTDGEAQLGEAPPLCGEDARLALLSVLLGDEPEVSKYLDAVAKVSSSSSSKDQQGGSGSSKRGGDMVASLPVLAHAHPPELEFGRALMSVPIWRTSRLDVLIVSGQRRKSAFIEHSNWPACSVFAFLGLGGQPRRQPLVRRLHSPEQIPLPCKVAKVVQVELADGLLDWEGGLQGAQRSVQSTTPCLALQTGQEPVLPPCQALVMTSDGDLSVYIFRPRAALETGEAGPAGAAANGVAEFIDVQPLHCASLPGSNRLVPSLASATAASAMKAAAESSLRVTGGGAREVSEALGGLTWGPPTTSHTCRLVAHPSHPWVFCLDQLGRARLCSAPIFPNSLPPTAAEAQNWSLELNGPAGETGGRTKGEAVGHAGEGPSNWGASVRSAMPSLLPLAACEWFPGESVGPPALVSVTAGSRQLVVLQPAAVLVLALRKNPKARAKEKEGGASVEKGKEPTEHEEEAPECLVVKCADSFCSYPDSGPDGVGAKLLEQRKIFFEVGDDLE</sequence>
<feature type="region of interest" description="Disordered" evidence="1">
    <location>
        <begin position="214"/>
        <end position="240"/>
    </location>
</feature>
<evidence type="ECO:0000313" key="2">
    <source>
        <dbReference type="EMBL" id="CEM55344.1"/>
    </source>
</evidence>
<feature type="compositionally biased region" description="Low complexity" evidence="1">
    <location>
        <begin position="617"/>
        <end position="626"/>
    </location>
</feature>
<feature type="compositionally biased region" description="Basic and acidic residues" evidence="1">
    <location>
        <begin position="157"/>
        <end position="167"/>
    </location>
</feature>
<reference evidence="2" key="1">
    <citation type="submission" date="2014-11" db="EMBL/GenBank/DDBJ databases">
        <authorList>
            <person name="Otto D Thomas"/>
            <person name="Naeem Raeece"/>
        </authorList>
    </citation>
    <scope>NUCLEOTIDE SEQUENCE</scope>
</reference>
<feature type="compositionally biased region" description="Low complexity" evidence="1">
    <location>
        <begin position="521"/>
        <end position="539"/>
    </location>
</feature>
<dbReference type="EMBL" id="CDMZ01005866">
    <property type="protein sequence ID" value="CEM55344.1"/>
    <property type="molecule type" value="Genomic_DNA"/>
</dbReference>